<dbReference type="RefSeq" id="WP_058309415.1">
    <property type="nucleotide sequence ID" value="NZ_CYTW01000001.1"/>
</dbReference>
<feature type="region of interest" description="Disordered" evidence="3">
    <location>
        <begin position="1"/>
        <end position="20"/>
    </location>
</feature>
<protein>
    <submittedName>
        <fullName evidence="5">Putative sugar transferase EpsL</fullName>
        <ecNumber evidence="5">2.-.-.-</ecNumber>
    </submittedName>
</protein>
<evidence type="ECO:0000313" key="6">
    <source>
        <dbReference type="Proteomes" id="UP000051870"/>
    </source>
</evidence>
<evidence type="ECO:0000259" key="4">
    <source>
        <dbReference type="Pfam" id="PF02397"/>
    </source>
</evidence>
<dbReference type="GO" id="GO:0000271">
    <property type="term" value="P:polysaccharide biosynthetic process"/>
    <property type="evidence" value="ECO:0007669"/>
    <property type="project" value="UniProtKB-KW"/>
</dbReference>
<evidence type="ECO:0000313" key="5">
    <source>
        <dbReference type="EMBL" id="CUJ82281.1"/>
    </source>
</evidence>
<evidence type="ECO:0000256" key="3">
    <source>
        <dbReference type="SAM" id="MobiDB-lite"/>
    </source>
</evidence>
<dbReference type="GO" id="GO:0016780">
    <property type="term" value="F:phosphotransferase activity, for other substituted phosphate groups"/>
    <property type="evidence" value="ECO:0007669"/>
    <property type="project" value="TreeGrafter"/>
</dbReference>
<feature type="compositionally biased region" description="Basic and acidic residues" evidence="3">
    <location>
        <begin position="7"/>
        <end position="18"/>
    </location>
</feature>
<keyword evidence="2" id="KW-0270">Exopolysaccharide synthesis</keyword>
<evidence type="ECO:0000256" key="2">
    <source>
        <dbReference type="ARBA" id="ARBA00023169"/>
    </source>
</evidence>
<dbReference type="EC" id="2.-.-.-" evidence="5"/>
<name>A0A0P1HZZ8_9RHOB</name>
<dbReference type="AlphaFoldDB" id="A0A0P1HZZ8"/>
<keyword evidence="6" id="KW-1185">Reference proteome</keyword>
<proteinExistence type="inferred from homology"/>
<evidence type="ECO:0000256" key="1">
    <source>
        <dbReference type="ARBA" id="ARBA00006464"/>
    </source>
</evidence>
<dbReference type="Proteomes" id="UP000051870">
    <property type="component" value="Unassembled WGS sequence"/>
</dbReference>
<feature type="domain" description="Bacterial sugar transferase" evidence="4">
    <location>
        <begin position="27"/>
        <end position="214"/>
    </location>
</feature>
<dbReference type="STRING" id="1715693.PH7735_00131"/>
<sequence length="220" mass="24724">MTMAMHTDFETSAKDNRRAKSSRNLTKRVLDLSLTSFGILAIAPLLIGTSLAIKLTSRGPVFFRQERIGKDGKPFMMYKFRSMFIDAEERRAALLETSDRIGVCFKQKDDPRITRVGRFIRRFSIDELPQLLNVIKGDMSLVGPRPALPEEVAVYSPRALERLKATPGLTGVWQVSGRADIGFDRMVEMDIAYSRSVSLMLDLMLLALTFRAVLSGRGAY</sequence>
<gene>
    <name evidence="5" type="primary">epsL</name>
    <name evidence="5" type="ORF">PH7735_00131</name>
</gene>
<reference evidence="6" key="1">
    <citation type="submission" date="2015-09" db="EMBL/GenBank/DDBJ databases">
        <authorList>
            <person name="Rodrigo-Torres Lidia"/>
            <person name="Arahal R.David."/>
        </authorList>
    </citation>
    <scope>NUCLEOTIDE SEQUENCE [LARGE SCALE GENOMIC DNA]</scope>
    <source>
        <strain evidence="6">CECT 7735</strain>
    </source>
</reference>
<accession>A0A0P1HZZ8</accession>
<dbReference type="Pfam" id="PF02397">
    <property type="entry name" value="Bac_transf"/>
    <property type="match status" value="1"/>
</dbReference>
<dbReference type="PANTHER" id="PTHR30576">
    <property type="entry name" value="COLANIC BIOSYNTHESIS UDP-GLUCOSE LIPID CARRIER TRANSFERASE"/>
    <property type="match status" value="1"/>
</dbReference>
<organism evidence="5 6">
    <name type="scientific">Shimia thalassica</name>
    <dbReference type="NCBI Taxonomy" id="1715693"/>
    <lineage>
        <taxon>Bacteria</taxon>
        <taxon>Pseudomonadati</taxon>
        <taxon>Pseudomonadota</taxon>
        <taxon>Alphaproteobacteria</taxon>
        <taxon>Rhodobacterales</taxon>
        <taxon>Roseobacteraceae</taxon>
    </lineage>
</organism>
<keyword evidence="5" id="KW-0808">Transferase</keyword>
<dbReference type="InterPro" id="IPR003362">
    <property type="entry name" value="Bact_transf"/>
</dbReference>
<comment type="similarity">
    <text evidence="1">Belongs to the bacterial sugar transferase family.</text>
</comment>
<dbReference type="GeneID" id="83879232"/>
<dbReference type="PANTHER" id="PTHR30576:SF10">
    <property type="entry name" value="SLL5057 PROTEIN"/>
    <property type="match status" value="1"/>
</dbReference>
<dbReference type="EMBL" id="CYTW01000001">
    <property type="protein sequence ID" value="CUJ82281.1"/>
    <property type="molecule type" value="Genomic_DNA"/>
</dbReference>